<dbReference type="GO" id="GO:0050660">
    <property type="term" value="F:flavin adenine dinucleotide binding"/>
    <property type="evidence" value="ECO:0007669"/>
    <property type="project" value="InterPro"/>
</dbReference>
<dbReference type="Gene3D" id="3.30.560.10">
    <property type="entry name" value="Glucose Oxidase, domain 3"/>
    <property type="match status" value="1"/>
</dbReference>
<gene>
    <name evidence="7" type="ORF">LNINA_LOCUS6398</name>
</gene>
<dbReference type="PROSITE" id="PS50878">
    <property type="entry name" value="RT_POL"/>
    <property type="match status" value="1"/>
</dbReference>
<dbReference type="Pfam" id="PF00078">
    <property type="entry name" value="RVT_1"/>
    <property type="match status" value="1"/>
</dbReference>
<keyword evidence="3 5" id="KW-0285">Flavoprotein</keyword>
<dbReference type="InterPro" id="IPR043502">
    <property type="entry name" value="DNA/RNA_pol_sf"/>
</dbReference>
<evidence type="ECO:0000259" key="6">
    <source>
        <dbReference type="PROSITE" id="PS50878"/>
    </source>
</evidence>
<protein>
    <recommendedName>
        <fullName evidence="6">Reverse transcriptase domain-containing protein</fullName>
    </recommendedName>
</protein>
<proteinExistence type="inferred from homology"/>
<evidence type="ECO:0000256" key="5">
    <source>
        <dbReference type="RuleBase" id="RU003968"/>
    </source>
</evidence>
<dbReference type="InterPro" id="IPR036188">
    <property type="entry name" value="FAD/NAD-bd_sf"/>
</dbReference>
<dbReference type="InterPro" id="IPR007867">
    <property type="entry name" value="GMC_OxRtase_C"/>
</dbReference>
<dbReference type="GO" id="GO:0016614">
    <property type="term" value="F:oxidoreductase activity, acting on CH-OH group of donors"/>
    <property type="evidence" value="ECO:0007669"/>
    <property type="project" value="InterPro"/>
</dbReference>
<dbReference type="Pfam" id="PF05199">
    <property type="entry name" value="GMC_oxred_C"/>
    <property type="match status" value="1"/>
</dbReference>
<keyword evidence="8" id="KW-1185">Reference proteome</keyword>
<dbReference type="AlphaFoldDB" id="A0AAV1JE48"/>
<dbReference type="PANTHER" id="PTHR11552:SF147">
    <property type="entry name" value="CHOLINE DEHYDROGENASE, MITOCHONDRIAL"/>
    <property type="match status" value="1"/>
</dbReference>
<dbReference type="Proteomes" id="UP001497472">
    <property type="component" value="Unassembled WGS sequence"/>
</dbReference>
<evidence type="ECO:0000256" key="3">
    <source>
        <dbReference type="ARBA" id="ARBA00022630"/>
    </source>
</evidence>
<dbReference type="PANTHER" id="PTHR11552">
    <property type="entry name" value="GLUCOSE-METHANOL-CHOLINE GMC OXIDOREDUCTASE"/>
    <property type="match status" value="1"/>
</dbReference>
<sequence>MMSIRDRALARARSTKSDSHMRFYKYMKNTVNSAINNEKAAFFTYYVNNNKERIVCNQLTKYIEEENILPDVQPGFRKGYGTATALAHSTDDIISTNDAQKGSILVQLDFTRAFDCLDPELLVAKLAYYGVERSTCKWFKAYLSNRKQFVEPEVQGRDAISEIRSVDRGCPQGSILGPLLFVIYTADLGHLSIHGRLLIYADDTQLHYPIDPKDTNAAVTQINEYVVKVLTWANNNRLLLNSSKAKYTVLVAREDTPKSLGVLLDPLLRYEDHINSLIRVAFFKLKTLYGIRRYLSQEVRVIVTEAIILSHFNYCDTVYGPRLFAKQRVQNACARFCLNVPKRAHITPFLIKSNSLKMKDRRNLHLAGQVFKLVKARRPTSLYKKLEWQKDSHLLNTRSKDKLQLKIPKHKTSGFQGCFKYAANATAFDYIVIGGGTAGATIAARLSELRDYTILLVEAGGDPPTESIIPGFHDAMKTSSVDWNFITTSDNFSSQALLNGSQRQPRGKMLGGSGSINDMIYSRGFPADYEEWATVLGEDWSWSNVLEYFKKTEHLTDERFVNDAHLTRLHGFGGEIEVAGISESPRATDKFLDAFKELGFKLVKDMTNPDSIGAGRFSHTIRDGKRDSSATALLNKAKDRDNLYVLKNALVAKILIEQKKAYGIAVSIENKTYHYYAKREVVLSAGTFNSAKLLLLSGIGPKEHLREMHIDVVANLPVGYNLHDHVMVLNFLAAEEGTCHSEENERYLDIVQYLYDRRGFFRRTSDLAAYISYNRSTPNVPDFALYPTCMGKNSGFYDSCINMLGFKPYICEKVSAANREHEILVVPAVNLKPLSRGRVLLQSTDPLRPPLIYSGTFSDETDLLHYPAALRTARSVADTAYFRSKKARVIDLDIEECKGLRGVEMLRCTAICMATSAWHAVGTVAMGTVLDAKLRVRGIRGLRVADASVIPKVVRGNTNAPVVMIAEKAADFIKRSLSTW</sequence>
<feature type="domain" description="Reverse transcriptase" evidence="6">
    <location>
        <begin position="1"/>
        <end position="264"/>
    </location>
</feature>
<comment type="similarity">
    <text evidence="2 5">Belongs to the GMC oxidoreductase family.</text>
</comment>
<dbReference type="SUPFAM" id="SSF54373">
    <property type="entry name" value="FAD-linked reductases, C-terminal domain"/>
    <property type="match status" value="1"/>
</dbReference>
<evidence type="ECO:0000313" key="8">
    <source>
        <dbReference type="Proteomes" id="UP001497472"/>
    </source>
</evidence>
<evidence type="ECO:0000256" key="2">
    <source>
        <dbReference type="ARBA" id="ARBA00010790"/>
    </source>
</evidence>
<dbReference type="InterPro" id="IPR000477">
    <property type="entry name" value="RT_dom"/>
</dbReference>
<dbReference type="GO" id="GO:0071897">
    <property type="term" value="P:DNA biosynthetic process"/>
    <property type="evidence" value="ECO:0007669"/>
    <property type="project" value="UniProtKB-ARBA"/>
</dbReference>
<dbReference type="SUPFAM" id="SSF56672">
    <property type="entry name" value="DNA/RNA polymerases"/>
    <property type="match status" value="1"/>
</dbReference>
<dbReference type="InterPro" id="IPR000172">
    <property type="entry name" value="GMC_OxRdtase_N"/>
</dbReference>
<evidence type="ECO:0000313" key="7">
    <source>
        <dbReference type="EMBL" id="CAK1546891.1"/>
    </source>
</evidence>
<keyword evidence="4 5" id="KW-0274">FAD</keyword>
<dbReference type="EMBL" id="CAVLEF010000009">
    <property type="protein sequence ID" value="CAK1546891.1"/>
    <property type="molecule type" value="Genomic_DNA"/>
</dbReference>
<dbReference type="PROSITE" id="PS00623">
    <property type="entry name" value="GMC_OXRED_1"/>
    <property type="match status" value="1"/>
</dbReference>
<dbReference type="SUPFAM" id="SSF51905">
    <property type="entry name" value="FAD/NAD(P)-binding domain"/>
    <property type="match status" value="1"/>
</dbReference>
<comment type="caution">
    <text evidence="7">The sequence shown here is derived from an EMBL/GenBank/DDBJ whole genome shotgun (WGS) entry which is preliminary data.</text>
</comment>
<dbReference type="InterPro" id="IPR012132">
    <property type="entry name" value="GMC_OxRdtase"/>
</dbReference>
<reference evidence="7 8" key="1">
    <citation type="submission" date="2023-11" db="EMBL/GenBank/DDBJ databases">
        <authorList>
            <person name="Okamura Y."/>
        </authorList>
    </citation>
    <scope>NUCLEOTIDE SEQUENCE [LARGE SCALE GENOMIC DNA]</scope>
</reference>
<evidence type="ECO:0000256" key="1">
    <source>
        <dbReference type="ARBA" id="ARBA00001974"/>
    </source>
</evidence>
<name>A0AAV1JE48_9NEOP</name>
<evidence type="ECO:0000256" key="4">
    <source>
        <dbReference type="ARBA" id="ARBA00022827"/>
    </source>
</evidence>
<comment type="cofactor">
    <cofactor evidence="1">
        <name>FAD</name>
        <dbReference type="ChEBI" id="CHEBI:57692"/>
    </cofactor>
</comment>
<dbReference type="Pfam" id="PF00732">
    <property type="entry name" value="GMC_oxred_N"/>
    <property type="match status" value="1"/>
</dbReference>
<accession>A0AAV1JE48</accession>
<organism evidence="7 8">
    <name type="scientific">Leptosia nina</name>
    <dbReference type="NCBI Taxonomy" id="320188"/>
    <lineage>
        <taxon>Eukaryota</taxon>
        <taxon>Metazoa</taxon>
        <taxon>Ecdysozoa</taxon>
        <taxon>Arthropoda</taxon>
        <taxon>Hexapoda</taxon>
        <taxon>Insecta</taxon>
        <taxon>Pterygota</taxon>
        <taxon>Neoptera</taxon>
        <taxon>Endopterygota</taxon>
        <taxon>Lepidoptera</taxon>
        <taxon>Glossata</taxon>
        <taxon>Ditrysia</taxon>
        <taxon>Papilionoidea</taxon>
        <taxon>Pieridae</taxon>
        <taxon>Pierinae</taxon>
        <taxon>Leptosia</taxon>
    </lineage>
</organism>
<dbReference type="Gene3D" id="3.50.50.60">
    <property type="entry name" value="FAD/NAD(P)-binding domain"/>
    <property type="match status" value="1"/>
</dbReference>